<evidence type="ECO:0000313" key="7">
    <source>
        <dbReference type="Proteomes" id="UP000007030"/>
    </source>
</evidence>
<dbReference type="RefSeq" id="WP_013704772.1">
    <property type="nucleotide sequence ID" value="NC_015387.1"/>
</dbReference>
<dbReference type="PANTHER" id="PTHR42794">
    <property type="entry name" value="HEMIN IMPORT ATP-BINDING PROTEIN HMUV"/>
    <property type="match status" value="1"/>
</dbReference>
<reference evidence="6 7" key="1">
    <citation type="journal article" date="2012" name="Stand. Genomic Sci.">
        <title>Complete genome sequence of the aerobic, heterotroph Marinithermus hydrothermalis type strain (T1(T)) from a deep-sea hydrothermal vent chimney.</title>
        <authorList>
            <person name="Copeland A."/>
            <person name="Gu W."/>
            <person name="Yasawong M."/>
            <person name="Lapidus A."/>
            <person name="Lucas S."/>
            <person name="Deshpande S."/>
            <person name="Pagani I."/>
            <person name="Tapia R."/>
            <person name="Cheng J.F."/>
            <person name="Goodwin L.A."/>
            <person name="Pitluck S."/>
            <person name="Liolios K."/>
            <person name="Ivanova N."/>
            <person name="Mavromatis K."/>
            <person name="Mikhailova N."/>
            <person name="Pati A."/>
            <person name="Chen A."/>
            <person name="Palaniappan K."/>
            <person name="Land M."/>
            <person name="Pan C."/>
            <person name="Brambilla E.M."/>
            <person name="Rohde M."/>
            <person name="Tindall B.J."/>
            <person name="Sikorski J."/>
            <person name="Goker M."/>
            <person name="Detter J.C."/>
            <person name="Bristow J."/>
            <person name="Eisen J.A."/>
            <person name="Markowitz V."/>
            <person name="Hugenholtz P."/>
            <person name="Kyrpides N.C."/>
            <person name="Klenk H.P."/>
            <person name="Woyke T."/>
        </authorList>
    </citation>
    <scope>NUCLEOTIDE SEQUENCE [LARGE SCALE GENOMIC DNA]</scope>
    <source>
        <strain evidence="7">DSM 14884 / JCM 11576 / T1</strain>
    </source>
</reference>
<proteinExistence type="predicted"/>
<dbReference type="InterPro" id="IPR027417">
    <property type="entry name" value="P-loop_NTPase"/>
</dbReference>
<evidence type="ECO:0000313" key="6">
    <source>
        <dbReference type="EMBL" id="AEB12727.1"/>
    </source>
</evidence>
<dbReference type="FunFam" id="3.40.50.300:FF:000134">
    <property type="entry name" value="Iron-enterobactin ABC transporter ATP-binding protein"/>
    <property type="match status" value="1"/>
</dbReference>
<dbReference type="KEGG" id="mhd:Marky_1998"/>
<gene>
    <name evidence="6" type="ordered locus">Marky_1998</name>
</gene>
<dbReference type="Proteomes" id="UP000007030">
    <property type="component" value="Chromosome"/>
</dbReference>
<dbReference type="PROSITE" id="PS50893">
    <property type="entry name" value="ABC_TRANSPORTER_2"/>
    <property type="match status" value="1"/>
</dbReference>
<dbReference type="EC" id="3.6.3.34" evidence="6"/>
<keyword evidence="7" id="KW-1185">Reference proteome</keyword>
<dbReference type="AlphaFoldDB" id="F2NMY8"/>
<dbReference type="GO" id="GO:0016887">
    <property type="term" value="F:ATP hydrolysis activity"/>
    <property type="evidence" value="ECO:0007669"/>
    <property type="project" value="InterPro"/>
</dbReference>
<dbReference type="GO" id="GO:0005524">
    <property type="term" value="F:ATP binding"/>
    <property type="evidence" value="ECO:0007669"/>
    <property type="project" value="UniProtKB-KW"/>
</dbReference>
<accession>F2NMY8</accession>
<dbReference type="InterPro" id="IPR017871">
    <property type="entry name" value="ABC_transporter-like_CS"/>
</dbReference>
<name>F2NMY8_MARHT</name>
<evidence type="ECO:0000256" key="2">
    <source>
        <dbReference type="ARBA" id="ARBA00022741"/>
    </source>
</evidence>
<dbReference type="PANTHER" id="PTHR42794:SF1">
    <property type="entry name" value="HEMIN IMPORT ATP-BINDING PROTEIN HMUV"/>
    <property type="match status" value="1"/>
</dbReference>
<dbReference type="InterPro" id="IPR003593">
    <property type="entry name" value="AAA+_ATPase"/>
</dbReference>
<dbReference type="SMART" id="SM00382">
    <property type="entry name" value="AAA"/>
    <property type="match status" value="1"/>
</dbReference>
<dbReference type="STRING" id="869210.Marky_1998"/>
<dbReference type="SUPFAM" id="SSF52540">
    <property type="entry name" value="P-loop containing nucleoside triphosphate hydrolases"/>
    <property type="match status" value="1"/>
</dbReference>
<feature type="domain" description="ABC transporter" evidence="5">
    <location>
        <begin position="6"/>
        <end position="240"/>
    </location>
</feature>
<dbReference type="Pfam" id="PF00005">
    <property type="entry name" value="ABC_tran"/>
    <property type="match status" value="1"/>
</dbReference>
<evidence type="ECO:0000256" key="3">
    <source>
        <dbReference type="ARBA" id="ARBA00022840"/>
    </source>
</evidence>
<organism evidence="6 7">
    <name type="scientific">Marinithermus hydrothermalis (strain DSM 14884 / JCM 11576 / T1)</name>
    <dbReference type="NCBI Taxonomy" id="869210"/>
    <lineage>
        <taxon>Bacteria</taxon>
        <taxon>Thermotogati</taxon>
        <taxon>Deinococcota</taxon>
        <taxon>Deinococci</taxon>
        <taxon>Thermales</taxon>
        <taxon>Thermaceae</taxon>
        <taxon>Marinithermus</taxon>
    </lineage>
</organism>
<dbReference type="Gene3D" id="3.40.50.300">
    <property type="entry name" value="P-loop containing nucleotide triphosphate hydrolases"/>
    <property type="match status" value="1"/>
</dbReference>
<keyword evidence="2" id="KW-0547">Nucleotide-binding</keyword>
<dbReference type="HOGENOM" id="CLU_000604_1_11_0"/>
<keyword evidence="1" id="KW-0813">Transport</keyword>
<keyword evidence="6" id="KW-0378">Hydrolase</keyword>
<dbReference type="InterPro" id="IPR003439">
    <property type="entry name" value="ABC_transporter-like_ATP-bd"/>
</dbReference>
<protein>
    <submittedName>
        <fullName evidence="6">Iron-chelate-transporting ATPase</fullName>
        <ecNumber evidence="6">3.6.3.34</ecNumber>
    </submittedName>
</protein>
<dbReference type="PROSITE" id="PS00211">
    <property type="entry name" value="ABC_TRANSPORTER_1"/>
    <property type="match status" value="1"/>
</dbReference>
<evidence type="ECO:0000259" key="5">
    <source>
        <dbReference type="PROSITE" id="PS50893"/>
    </source>
</evidence>
<sequence>MDGPSLRAEQVRFGYGRAEVLLGVDLELRPGEWLALLGPNGSGKSTLLNLLAGLLRPRAGRVRLDGRPLAAYPPRARGQRLAYLPQNGPYPAGMSAREVVGLGRIPHMGLLGRETPEDRRAVAWALEVTEALPLADRPLGTLSGGERQRVLLARALAARPRYLLLDEPTSHLDLHHQAALLRLLRRLVAEGVGVLTVLHDPNHALAADRAALLAGGRVVAEGPADAVLSGGALEAIYGRDVWVRRTAEGEAVVLPRWR</sequence>
<keyword evidence="3" id="KW-0067">ATP-binding</keyword>
<evidence type="ECO:0000256" key="1">
    <source>
        <dbReference type="ARBA" id="ARBA00022448"/>
    </source>
</evidence>
<dbReference type="eggNOG" id="COG1120">
    <property type="taxonomic scope" value="Bacteria"/>
</dbReference>
<evidence type="ECO:0000256" key="4">
    <source>
        <dbReference type="ARBA" id="ARBA00022967"/>
    </source>
</evidence>
<dbReference type="EMBL" id="CP002630">
    <property type="protein sequence ID" value="AEB12727.1"/>
    <property type="molecule type" value="Genomic_DNA"/>
</dbReference>
<keyword evidence="4" id="KW-1278">Translocase</keyword>